<reference evidence="1" key="1">
    <citation type="submission" date="2021-08" db="EMBL/GenBank/DDBJ databases">
        <title>The first chromosome-level gecko genome reveals the dynamic sex chromosomes of Neotropical dwarf geckos (Sphaerodactylidae: Sphaerodactylus).</title>
        <authorList>
            <person name="Pinto B.J."/>
            <person name="Keating S.E."/>
            <person name="Gamble T."/>
        </authorList>
    </citation>
    <scope>NUCLEOTIDE SEQUENCE</scope>
    <source>
        <strain evidence="1">TG3544</strain>
    </source>
</reference>
<evidence type="ECO:0000313" key="2">
    <source>
        <dbReference type="Proteomes" id="UP000827872"/>
    </source>
</evidence>
<comment type="caution">
    <text evidence="1">The sequence shown here is derived from an EMBL/GenBank/DDBJ whole genome shotgun (WGS) entry which is preliminary data.</text>
</comment>
<keyword evidence="2" id="KW-1185">Reference proteome</keyword>
<dbReference type="Proteomes" id="UP000827872">
    <property type="component" value="Linkage Group LG03"/>
</dbReference>
<organism evidence="1 2">
    <name type="scientific">Sphaerodactylus townsendi</name>
    <dbReference type="NCBI Taxonomy" id="933632"/>
    <lineage>
        <taxon>Eukaryota</taxon>
        <taxon>Metazoa</taxon>
        <taxon>Chordata</taxon>
        <taxon>Craniata</taxon>
        <taxon>Vertebrata</taxon>
        <taxon>Euteleostomi</taxon>
        <taxon>Lepidosauria</taxon>
        <taxon>Squamata</taxon>
        <taxon>Bifurcata</taxon>
        <taxon>Gekkota</taxon>
        <taxon>Sphaerodactylidae</taxon>
        <taxon>Sphaerodactylus</taxon>
    </lineage>
</organism>
<evidence type="ECO:0000313" key="1">
    <source>
        <dbReference type="EMBL" id="KAH7993726.1"/>
    </source>
</evidence>
<proteinExistence type="predicted"/>
<name>A0ACB8EMR6_9SAUR</name>
<dbReference type="EMBL" id="CM037616">
    <property type="protein sequence ID" value="KAH7993726.1"/>
    <property type="molecule type" value="Genomic_DNA"/>
</dbReference>
<accession>A0ACB8EMR6</accession>
<protein>
    <submittedName>
        <fullName evidence="1">Uncharacterized protein</fullName>
    </submittedName>
</protein>
<gene>
    <name evidence="1" type="ORF">K3G42_032142</name>
</gene>
<sequence>MDKKEWKGLCDAIPAFISLQDYPSVGHLAEVLSQSNIQPIFAVTRPRILVYEELSKLIPKSVVGELKEDSSNVVQLIIDAYHSLSSNVNLKHSDLPPGISIAYDSHCGNSEVFGHGQSGECSGVQINQLVQFTVRIKATTCLSSTQDLQLRVLGVGEELQVQLSTVCKCQCGDVQPYASHCSSGQGNLTCGVCSCQEGQRGRLCECKEEELDDPEARCHDGNSTGPVCGGKGRCVCGKCQCNAHASGPLCKCDNTSCERHNGQLCAGNGQCRCGICECQSNYTGSACECSLDTSECVQDGAICSGHGHCVCNRCQCEAGWLGSYCSHCAECRTACEQHRDCAECKAFGTGPLSGNCSISCNQTMRAFSAPAVDEKWCKMTAEDGNLLIYLVEKDETGSITLTVSSQEGTTDQKLRLVLGLVLGPVAFAVLFVVLCCVVTEIYNRREVKRFEEECRRAKGKEVNNPLFRQATTTVVNPKYRKD</sequence>